<accession>A0A133VLM2</accession>
<name>A0A133VLM2_9EURY</name>
<evidence type="ECO:0000313" key="3">
    <source>
        <dbReference type="Proteomes" id="UP000070504"/>
    </source>
</evidence>
<dbReference type="EMBL" id="LHYH01000005">
    <property type="protein sequence ID" value="KXB07344.1"/>
    <property type="molecule type" value="Genomic_DNA"/>
</dbReference>
<dbReference type="Proteomes" id="UP000070504">
    <property type="component" value="Unassembled WGS sequence"/>
</dbReference>
<dbReference type="PATRIC" id="fig|1698283.3.peg.209"/>
<evidence type="ECO:0000313" key="2">
    <source>
        <dbReference type="EMBL" id="KXB07344.1"/>
    </source>
</evidence>
<keyword evidence="1" id="KW-1133">Transmembrane helix</keyword>
<sequence>MTKKALVVPVEPPYVREDHLVRAHLFLVFVGLLCYQYLRRKLPDGMSEKGLKKAFDKLEMVVAMEEDTIQFKLSNMDNDTLLLLESLELGEFLPE</sequence>
<gene>
    <name evidence="2" type="ORF">AKJ54_00335</name>
</gene>
<proteinExistence type="predicted"/>
<evidence type="ECO:0000256" key="1">
    <source>
        <dbReference type="SAM" id="Phobius"/>
    </source>
</evidence>
<protein>
    <submittedName>
        <fullName evidence="2">Uncharacterized protein</fullName>
    </submittedName>
</protein>
<keyword evidence="1" id="KW-0472">Membrane</keyword>
<dbReference type="AlphaFoldDB" id="A0A133VLM2"/>
<comment type="caution">
    <text evidence="2">The sequence shown here is derived from an EMBL/GenBank/DDBJ whole genome shotgun (WGS) entry which is preliminary data.</text>
</comment>
<keyword evidence="3" id="KW-1185">Reference proteome</keyword>
<feature type="transmembrane region" description="Helical" evidence="1">
    <location>
        <begin position="20"/>
        <end position="38"/>
    </location>
</feature>
<keyword evidence="1" id="KW-0812">Transmembrane</keyword>
<organism evidence="2 3">
    <name type="scientific">candidate division MSBL1 archaeon SCGC-AAA382K21</name>
    <dbReference type="NCBI Taxonomy" id="1698283"/>
    <lineage>
        <taxon>Archaea</taxon>
        <taxon>Methanobacteriati</taxon>
        <taxon>Methanobacteriota</taxon>
        <taxon>candidate division MSBL1</taxon>
    </lineage>
</organism>
<reference evidence="2 3" key="1">
    <citation type="journal article" date="2016" name="Sci. Rep.">
        <title>Metabolic traits of an uncultured archaeal lineage -MSBL1- from brine pools of the Red Sea.</title>
        <authorList>
            <person name="Mwirichia R."/>
            <person name="Alam I."/>
            <person name="Rashid M."/>
            <person name="Vinu M."/>
            <person name="Ba-Alawi W."/>
            <person name="Anthony Kamau A."/>
            <person name="Kamanda Ngugi D."/>
            <person name="Goker M."/>
            <person name="Klenk H.P."/>
            <person name="Bajic V."/>
            <person name="Stingl U."/>
        </authorList>
    </citation>
    <scope>NUCLEOTIDE SEQUENCE [LARGE SCALE GENOMIC DNA]</scope>
    <source>
        <strain evidence="2">SCGC-AAA382K21</strain>
    </source>
</reference>